<dbReference type="AlphaFoldDB" id="A0A8J3LYQ1"/>
<reference evidence="2" key="1">
    <citation type="submission" date="2021-01" db="EMBL/GenBank/DDBJ databases">
        <title>Whole genome shotgun sequence of Planosporangium flavigriseum NBRC 105377.</title>
        <authorList>
            <person name="Komaki H."/>
            <person name="Tamura T."/>
        </authorList>
    </citation>
    <scope>NUCLEOTIDE SEQUENCE</scope>
    <source>
        <strain evidence="2">NBRC 105377</strain>
    </source>
</reference>
<feature type="domain" description="Pyridoxamine 5'-phosphate oxidase N-terminal" evidence="1">
    <location>
        <begin position="22"/>
        <end position="117"/>
    </location>
</feature>
<proteinExistence type="predicted"/>
<dbReference type="InterPro" id="IPR011576">
    <property type="entry name" value="Pyridox_Oxase_N"/>
</dbReference>
<keyword evidence="3" id="KW-1185">Reference proteome</keyword>
<evidence type="ECO:0000313" key="2">
    <source>
        <dbReference type="EMBL" id="GIG75951.1"/>
    </source>
</evidence>
<accession>A0A8J3LYQ1</accession>
<evidence type="ECO:0000259" key="1">
    <source>
        <dbReference type="Pfam" id="PF01243"/>
    </source>
</evidence>
<comment type="caution">
    <text evidence="2">The sequence shown here is derived from an EMBL/GenBank/DDBJ whole genome shotgun (WGS) entry which is preliminary data.</text>
</comment>
<dbReference type="InterPro" id="IPR012349">
    <property type="entry name" value="Split_barrel_FMN-bd"/>
</dbReference>
<name>A0A8J3LYQ1_9ACTN</name>
<dbReference type="SUPFAM" id="SSF50475">
    <property type="entry name" value="FMN-binding split barrel"/>
    <property type="match status" value="1"/>
</dbReference>
<organism evidence="2 3">
    <name type="scientific">Planosporangium flavigriseum</name>
    <dbReference type="NCBI Taxonomy" id="373681"/>
    <lineage>
        <taxon>Bacteria</taxon>
        <taxon>Bacillati</taxon>
        <taxon>Actinomycetota</taxon>
        <taxon>Actinomycetes</taxon>
        <taxon>Micromonosporales</taxon>
        <taxon>Micromonosporaceae</taxon>
        <taxon>Planosporangium</taxon>
    </lineage>
</organism>
<dbReference type="Pfam" id="PF01243">
    <property type="entry name" value="PNPOx_N"/>
    <property type="match status" value="1"/>
</dbReference>
<dbReference type="EMBL" id="BONU01000041">
    <property type="protein sequence ID" value="GIG75951.1"/>
    <property type="molecule type" value="Genomic_DNA"/>
</dbReference>
<evidence type="ECO:0000313" key="3">
    <source>
        <dbReference type="Proteomes" id="UP000653674"/>
    </source>
</evidence>
<gene>
    <name evidence="2" type="ORF">Pfl04_43550</name>
</gene>
<dbReference type="Gene3D" id="2.30.110.10">
    <property type="entry name" value="Electron Transport, Fmn-binding Protein, Chain A"/>
    <property type="match status" value="1"/>
</dbReference>
<protein>
    <recommendedName>
        <fullName evidence="1">Pyridoxamine 5'-phosphate oxidase N-terminal domain-containing protein</fullName>
    </recommendedName>
</protein>
<dbReference type="Proteomes" id="UP000653674">
    <property type="component" value="Unassembled WGS sequence"/>
</dbReference>
<sequence length="177" mass="19917">MASTDYAPSQMMPLKGDKRWAYLSRAKTIRFASANEDGSIYLSPLWFVVKDRKIYIPVDAGSRHGKNWEAGRPTSALVDSGDEYATVAGVRILGRMAKVADEKLADQLQDLVFEKYFYVGHPFAENYLEFGEFAGRTYYELVPDKMIGWDMRENTSLAMPEARVLPAHVGDRPLPSA</sequence>
<dbReference type="RefSeq" id="WP_168079675.1">
    <property type="nucleotide sequence ID" value="NZ_BAAAQJ010000029.1"/>
</dbReference>